<organism evidence="1 2">
    <name type="scientific">Lithospermum erythrorhizon</name>
    <name type="common">Purple gromwell</name>
    <name type="synonym">Lithospermum officinale var. erythrorhizon</name>
    <dbReference type="NCBI Taxonomy" id="34254"/>
    <lineage>
        <taxon>Eukaryota</taxon>
        <taxon>Viridiplantae</taxon>
        <taxon>Streptophyta</taxon>
        <taxon>Embryophyta</taxon>
        <taxon>Tracheophyta</taxon>
        <taxon>Spermatophyta</taxon>
        <taxon>Magnoliopsida</taxon>
        <taxon>eudicotyledons</taxon>
        <taxon>Gunneridae</taxon>
        <taxon>Pentapetalae</taxon>
        <taxon>asterids</taxon>
        <taxon>lamiids</taxon>
        <taxon>Boraginales</taxon>
        <taxon>Boraginaceae</taxon>
        <taxon>Boraginoideae</taxon>
        <taxon>Lithospermeae</taxon>
        <taxon>Lithospermum</taxon>
    </lineage>
</organism>
<reference evidence="1 2" key="1">
    <citation type="submission" date="2024-01" db="EMBL/GenBank/DDBJ databases">
        <title>The complete chloroplast genome sequence of Lithospermum erythrorhizon: insights into the phylogenetic relationship among Boraginaceae species and the maternal lineages of purple gromwells.</title>
        <authorList>
            <person name="Okada T."/>
            <person name="Watanabe K."/>
        </authorList>
    </citation>
    <scope>NUCLEOTIDE SEQUENCE [LARGE SCALE GENOMIC DNA]</scope>
</reference>
<evidence type="ECO:0000313" key="2">
    <source>
        <dbReference type="Proteomes" id="UP001454036"/>
    </source>
</evidence>
<keyword evidence="2" id="KW-1185">Reference proteome</keyword>
<evidence type="ECO:0000313" key="1">
    <source>
        <dbReference type="EMBL" id="GAA0176195.1"/>
    </source>
</evidence>
<dbReference type="EMBL" id="BAABME010009995">
    <property type="protein sequence ID" value="GAA0176195.1"/>
    <property type="molecule type" value="Genomic_DNA"/>
</dbReference>
<sequence length="71" mass="8287">MGLPSQIGRSKREVFRFLSAKVEDRFRGWKAKQGWRIVTHQASLLFKVFKGRYFRTTTFLNAKFGANPSFS</sequence>
<gene>
    <name evidence="1" type="ORF">LIER_29233</name>
</gene>
<dbReference type="Proteomes" id="UP001454036">
    <property type="component" value="Unassembled WGS sequence"/>
</dbReference>
<dbReference type="AlphaFoldDB" id="A0AAV3RM06"/>
<proteinExistence type="predicted"/>
<protein>
    <submittedName>
        <fullName evidence="1">Uncharacterized protein</fullName>
    </submittedName>
</protein>
<comment type="caution">
    <text evidence="1">The sequence shown here is derived from an EMBL/GenBank/DDBJ whole genome shotgun (WGS) entry which is preliminary data.</text>
</comment>
<accession>A0AAV3RM06</accession>
<name>A0AAV3RM06_LITER</name>